<keyword evidence="2" id="KW-0802">TPR repeat</keyword>
<organism evidence="4 5">
    <name type="scientific">Mesonia aestuariivivens</name>
    <dbReference type="NCBI Taxonomy" id="2796128"/>
    <lineage>
        <taxon>Bacteria</taxon>
        <taxon>Pseudomonadati</taxon>
        <taxon>Bacteroidota</taxon>
        <taxon>Flavobacteriia</taxon>
        <taxon>Flavobacteriales</taxon>
        <taxon>Flavobacteriaceae</taxon>
        <taxon>Mesonia</taxon>
    </lineage>
</organism>
<keyword evidence="1" id="KW-0677">Repeat</keyword>
<dbReference type="RefSeq" id="WP_219038851.1">
    <property type="nucleotide sequence ID" value="NZ_JAHWDF010000002.1"/>
</dbReference>
<feature type="coiled-coil region" evidence="3">
    <location>
        <begin position="5"/>
        <end position="44"/>
    </location>
</feature>
<name>A0ABS6VYA2_9FLAO</name>
<keyword evidence="3" id="KW-0175">Coiled coil</keyword>
<dbReference type="PANTHER" id="PTHR44858">
    <property type="entry name" value="TETRATRICOPEPTIDE REPEAT PROTEIN 6"/>
    <property type="match status" value="1"/>
</dbReference>
<keyword evidence="5" id="KW-1185">Reference proteome</keyword>
<dbReference type="EMBL" id="JAHWDF010000002">
    <property type="protein sequence ID" value="MBW2960562.1"/>
    <property type="molecule type" value="Genomic_DNA"/>
</dbReference>
<protein>
    <recommendedName>
        <fullName evidence="6">Tetratricopeptide repeat protein</fullName>
    </recommendedName>
</protein>
<evidence type="ECO:0008006" key="6">
    <source>
        <dbReference type="Google" id="ProtNLM"/>
    </source>
</evidence>
<sequence>MELTREQVITHIEQAEAAYANQQNRQLESHIVAIQENFDALEAQDQGICIRYYRLYMRFLTLFEQVKISAMQTYLEALETEGVVEASDYELICSFYKLCPQEIYEKALIAYSYNETLHIHYALKLKEERRFTEAIEVVDYVLECYPGNTECRFLLWEIKQEYLDELCNAEEEIEATQLLSLASATHHKSVLKGLELDPRLTPAEKYHVQIQLAVWGNRSVENRNQWRAEWQHVELADQTRDLLADYAKAFMMYDMVDEVLKFPEAPHFPEENYTDFSGYRAYILAVTNAGWQRAQHHYLLIGKSCYHYSKDLKKMAYCLQQGLELHPKNPLLLELKGKFFFFQGDYEQAAAGFNEAFKQGLSATDFLQTSMDLNDRVKNSKGILQTVNQFHQRHFPNAKSTCFRGIALVKLGFLDQAFEVFTEGIENYPQSAFHAWMYYWRAVIHKHHKNYDLMLKDIQSEVKFYPEGSSDYCNSMNLCMASFFEKGDYKKSHQYGAYCFEQRQLDADLHTVLKWICFYNYLPKPKGLEEASEADLITNPASFIDYRNNGLTYWMIGNYTEAINSLLLAAEKDTEKGLYYQLAYHCARLSPDKEVAVRIYRDLVKEVPEARNWEIDISYTGLLEQTQNFKEAKEGFLNFTASYPYEVFYNFAKHKDMVIQTLKESAKGEGNLKDYTRYSAVLLSKENPNESYLKEHQQIAEDFHQEDLFLRHNLLARLARFETEDNEEEFQKIKNLKAEIIQNHFA</sequence>
<proteinExistence type="predicted"/>
<evidence type="ECO:0000256" key="3">
    <source>
        <dbReference type="SAM" id="Coils"/>
    </source>
</evidence>
<comment type="caution">
    <text evidence="4">The sequence shown here is derived from an EMBL/GenBank/DDBJ whole genome shotgun (WGS) entry which is preliminary data.</text>
</comment>
<gene>
    <name evidence="4" type="ORF">KW502_01955</name>
</gene>
<evidence type="ECO:0000256" key="2">
    <source>
        <dbReference type="ARBA" id="ARBA00022803"/>
    </source>
</evidence>
<dbReference type="InterPro" id="IPR050498">
    <property type="entry name" value="Ycf3"/>
</dbReference>
<dbReference type="Proteomes" id="UP000719267">
    <property type="component" value="Unassembled WGS sequence"/>
</dbReference>
<evidence type="ECO:0000313" key="5">
    <source>
        <dbReference type="Proteomes" id="UP000719267"/>
    </source>
</evidence>
<accession>A0ABS6VYA2</accession>
<reference evidence="4 5" key="1">
    <citation type="submission" date="2021-07" db="EMBL/GenBank/DDBJ databases">
        <title>Mesonia aestuariivivens sp. nov., isolated from a tidal flat.</title>
        <authorList>
            <person name="Kim Y.-O."/>
            <person name="Yoon J.-H."/>
        </authorList>
    </citation>
    <scope>NUCLEOTIDE SEQUENCE [LARGE SCALE GENOMIC DNA]</scope>
    <source>
        <strain evidence="4 5">JHPTF-M18</strain>
    </source>
</reference>
<evidence type="ECO:0000313" key="4">
    <source>
        <dbReference type="EMBL" id="MBW2960562.1"/>
    </source>
</evidence>
<dbReference type="PANTHER" id="PTHR44858:SF1">
    <property type="entry name" value="UDP-N-ACETYLGLUCOSAMINE--PEPTIDE N-ACETYLGLUCOSAMINYLTRANSFERASE SPINDLY-RELATED"/>
    <property type="match status" value="1"/>
</dbReference>
<evidence type="ECO:0000256" key="1">
    <source>
        <dbReference type="ARBA" id="ARBA00022737"/>
    </source>
</evidence>